<organism evidence="9 11">
    <name type="scientific">Didymodactylos carnosus</name>
    <dbReference type="NCBI Taxonomy" id="1234261"/>
    <lineage>
        <taxon>Eukaryota</taxon>
        <taxon>Metazoa</taxon>
        <taxon>Spiralia</taxon>
        <taxon>Gnathifera</taxon>
        <taxon>Rotifera</taxon>
        <taxon>Eurotatoria</taxon>
        <taxon>Bdelloidea</taxon>
        <taxon>Philodinida</taxon>
        <taxon>Philodinidae</taxon>
        <taxon>Didymodactylos</taxon>
    </lineage>
</organism>
<evidence type="ECO:0000256" key="1">
    <source>
        <dbReference type="ARBA" id="ARBA00022679"/>
    </source>
</evidence>
<evidence type="ECO:0000256" key="5">
    <source>
        <dbReference type="ARBA" id="ARBA00022801"/>
    </source>
</evidence>
<dbReference type="Proteomes" id="UP000663829">
    <property type="component" value="Unassembled WGS sequence"/>
</dbReference>
<protein>
    <submittedName>
        <fullName evidence="9">Uncharacterized protein</fullName>
    </submittedName>
</protein>
<dbReference type="InterPro" id="IPR043502">
    <property type="entry name" value="DNA/RNA_pol_sf"/>
</dbReference>
<dbReference type="InterPro" id="IPR041373">
    <property type="entry name" value="RT_RNaseH"/>
</dbReference>
<gene>
    <name evidence="9" type="ORF">GPM918_LOCUS44585</name>
    <name evidence="10" type="ORF">SRO942_LOCUS46499</name>
</gene>
<evidence type="ECO:0000313" key="10">
    <source>
        <dbReference type="EMBL" id="CAF4538728.1"/>
    </source>
</evidence>
<keyword evidence="1" id="KW-0808">Transferase</keyword>
<keyword evidence="5" id="KW-0378">Hydrolase</keyword>
<feature type="domain" description="Integrase zinc-binding" evidence="8">
    <location>
        <begin position="296"/>
        <end position="340"/>
    </location>
</feature>
<dbReference type="InterPro" id="IPR050951">
    <property type="entry name" value="Retrovirus_Pol_polyprotein"/>
</dbReference>
<proteinExistence type="predicted"/>
<accession>A0A816DHR6</accession>
<dbReference type="GO" id="GO:0016787">
    <property type="term" value="F:hydrolase activity"/>
    <property type="evidence" value="ECO:0007669"/>
    <property type="project" value="UniProtKB-KW"/>
</dbReference>
<evidence type="ECO:0000256" key="3">
    <source>
        <dbReference type="ARBA" id="ARBA00022722"/>
    </source>
</evidence>
<dbReference type="PANTHER" id="PTHR37984:SF5">
    <property type="entry name" value="PROTEIN NYNRIN-LIKE"/>
    <property type="match status" value="1"/>
</dbReference>
<dbReference type="SUPFAM" id="SSF56672">
    <property type="entry name" value="DNA/RNA polymerases"/>
    <property type="match status" value="1"/>
</dbReference>
<reference evidence="9" key="1">
    <citation type="submission" date="2021-02" db="EMBL/GenBank/DDBJ databases">
        <authorList>
            <person name="Nowell W R."/>
        </authorList>
    </citation>
    <scope>NUCLEOTIDE SEQUENCE</scope>
</reference>
<feature type="domain" description="Reverse transcriptase RNase H-like" evidence="7">
    <location>
        <begin position="49"/>
        <end position="150"/>
    </location>
</feature>
<dbReference type="Pfam" id="PF17921">
    <property type="entry name" value="Integrase_H2C2"/>
    <property type="match status" value="1"/>
</dbReference>
<evidence type="ECO:0000256" key="2">
    <source>
        <dbReference type="ARBA" id="ARBA00022695"/>
    </source>
</evidence>
<name>A0A816DHR6_9BILA</name>
<comment type="caution">
    <text evidence="9">The sequence shown here is derived from an EMBL/GenBank/DDBJ whole genome shotgun (WGS) entry which is preliminary data.</text>
</comment>
<dbReference type="EMBL" id="CAJNOQ010044952">
    <property type="protein sequence ID" value="CAF1634865.1"/>
    <property type="molecule type" value="Genomic_DNA"/>
</dbReference>
<dbReference type="Proteomes" id="UP000681722">
    <property type="component" value="Unassembled WGS sequence"/>
</dbReference>
<evidence type="ECO:0000313" key="11">
    <source>
        <dbReference type="Proteomes" id="UP000663829"/>
    </source>
</evidence>
<keyword evidence="6" id="KW-0695">RNA-directed DNA polymerase</keyword>
<evidence type="ECO:0000259" key="8">
    <source>
        <dbReference type="Pfam" id="PF17921"/>
    </source>
</evidence>
<dbReference type="AlphaFoldDB" id="A0A816DHR6"/>
<dbReference type="FunFam" id="1.10.340.70:FF:000001">
    <property type="entry name" value="Retrovirus-related Pol polyprotein from transposon gypsy-like Protein"/>
    <property type="match status" value="1"/>
</dbReference>
<dbReference type="InterPro" id="IPR041588">
    <property type="entry name" value="Integrase_H2C2"/>
</dbReference>
<keyword evidence="4" id="KW-0255">Endonuclease</keyword>
<keyword evidence="3" id="KW-0540">Nuclease</keyword>
<evidence type="ECO:0000259" key="7">
    <source>
        <dbReference type="Pfam" id="PF17917"/>
    </source>
</evidence>
<dbReference type="OrthoDB" id="441971at2759"/>
<dbReference type="Pfam" id="PF17917">
    <property type="entry name" value="RT_RNaseH"/>
    <property type="match status" value="1"/>
</dbReference>
<feature type="non-terminal residue" evidence="9">
    <location>
        <position position="345"/>
    </location>
</feature>
<dbReference type="CDD" id="cd09274">
    <property type="entry name" value="RNase_HI_RT_Ty3"/>
    <property type="match status" value="1"/>
</dbReference>
<keyword evidence="2" id="KW-0548">Nucleotidyltransferase</keyword>
<dbReference type="GO" id="GO:0003964">
    <property type="term" value="F:RNA-directed DNA polymerase activity"/>
    <property type="evidence" value="ECO:0007669"/>
    <property type="project" value="UniProtKB-KW"/>
</dbReference>
<evidence type="ECO:0000256" key="6">
    <source>
        <dbReference type="ARBA" id="ARBA00022918"/>
    </source>
</evidence>
<dbReference type="EMBL" id="CAJOBC010113130">
    <property type="protein sequence ID" value="CAF4538728.1"/>
    <property type="molecule type" value="Genomic_DNA"/>
</dbReference>
<evidence type="ECO:0000313" key="9">
    <source>
        <dbReference type="EMBL" id="CAF1634865.1"/>
    </source>
</evidence>
<keyword evidence="11" id="KW-1185">Reference proteome</keyword>
<dbReference type="PANTHER" id="PTHR37984">
    <property type="entry name" value="PROTEIN CBG26694"/>
    <property type="match status" value="1"/>
</dbReference>
<evidence type="ECO:0000256" key="4">
    <source>
        <dbReference type="ARBA" id="ARBA00022759"/>
    </source>
</evidence>
<dbReference type="GO" id="GO:0004519">
    <property type="term" value="F:endonuclease activity"/>
    <property type="evidence" value="ECO:0007669"/>
    <property type="project" value="UniProtKB-KW"/>
</dbReference>
<dbReference type="Gene3D" id="1.10.340.70">
    <property type="match status" value="1"/>
</dbReference>
<sequence length="345" mass="40152">IAAPIHKVTNLTKKNRKNFKWEKPQHEAFLQLKQFLITSPLFLDYPNDNYPVILTTDASKVGIGGTLQQNINGEIKNLYYHSQVTSSTQRRYDPIELEALAIWMCFQRMRSYLLGRSIIIYTDHCPLCNMMNSTVKNRRVDRISILLQEFNIEKIIHIKGQHNCLADYLSRHPIPREEEIFDEDYGIAKRDKREPTVMGRVPDEIPPLAGAIITLPPIEEETDQMKEDPSQIIAKNILDMERLKIEQGKDSDIQHKIAEVMKNPIKSTYEFKDGLLYKLMIMREGCNTKKKLIYLPSSLINDLLQVYHSDPLSGHFGVQRTYLKIKNKYWWPNMKQSITQSMSSN</sequence>